<comment type="similarity">
    <text evidence="6 7">Belongs to the polyphosphate kinase 1 (PPK1) family.</text>
</comment>
<feature type="binding site" evidence="6">
    <location>
        <position position="592"/>
    </location>
    <ligand>
        <name>ATP</name>
        <dbReference type="ChEBI" id="CHEBI:30616"/>
    </ligand>
</feature>
<accession>A0A554WUZ8</accession>
<reference evidence="12 13" key="1">
    <citation type="submission" date="2019-07" db="EMBL/GenBank/DDBJ databases">
        <title>Tepidimonas sediminis YIM 72259 draft genome.</title>
        <authorList>
            <person name="Da Costa M.S."/>
            <person name="Froufe H.J.C."/>
            <person name="Egas C."/>
            <person name="Albuquerque L."/>
        </authorList>
    </citation>
    <scope>NUCLEOTIDE SEQUENCE [LARGE SCALE GENOMIC DNA]</scope>
    <source>
        <strain evidence="12 13">YIM 72259</strain>
    </source>
</reference>
<evidence type="ECO:0000256" key="1">
    <source>
        <dbReference type="ARBA" id="ARBA00022553"/>
    </source>
</evidence>
<dbReference type="PANTHER" id="PTHR30218">
    <property type="entry name" value="POLYPHOSPHATE KINASE"/>
    <property type="match status" value="1"/>
</dbReference>
<evidence type="ECO:0000256" key="6">
    <source>
        <dbReference type="HAMAP-Rule" id="MF_00347"/>
    </source>
</evidence>
<proteinExistence type="inferred from homology"/>
<dbReference type="Gene3D" id="1.20.58.310">
    <property type="entry name" value="Polyphosphate kinase N-terminal domain"/>
    <property type="match status" value="1"/>
</dbReference>
<dbReference type="GO" id="GO:0009358">
    <property type="term" value="C:polyphosphate kinase complex"/>
    <property type="evidence" value="ECO:0007669"/>
    <property type="project" value="InterPro"/>
</dbReference>
<evidence type="ECO:0000313" key="13">
    <source>
        <dbReference type="Proteomes" id="UP000320225"/>
    </source>
</evidence>
<feature type="binding site" evidence="6">
    <location>
        <position position="564"/>
    </location>
    <ligand>
        <name>ATP</name>
        <dbReference type="ChEBI" id="CHEBI:30616"/>
    </ligand>
</feature>
<comment type="catalytic activity">
    <reaction evidence="6 7">
        <text>[phosphate](n) + ATP = [phosphate](n+1) + ADP</text>
        <dbReference type="Rhea" id="RHEA:19573"/>
        <dbReference type="Rhea" id="RHEA-COMP:9859"/>
        <dbReference type="Rhea" id="RHEA-COMP:14280"/>
        <dbReference type="ChEBI" id="CHEBI:16838"/>
        <dbReference type="ChEBI" id="CHEBI:30616"/>
        <dbReference type="ChEBI" id="CHEBI:456216"/>
        <dbReference type="EC" id="2.7.4.1"/>
    </reaction>
</comment>
<feature type="active site" description="Phosphohistidine intermediate" evidence="6">
    <location>
        <position position="435"/>
    </location>
</feature>
<keyword evidence="3 6" id="KW-0547">Nucleotide-binding</keyword>
<feature type="domain" description="Polyphosphate kinase middle" evidence="8">
    <location>
        <begin position="122"/>
        <end position="304"/>
    </location>
</feature>
<keyword evidence="5 6" id="KW-0067">ATP-binding</keyword>
<dbReference type="PANTHER" id="PTHR30218:SF0">
    <property type="entry name" value="POLYPHOSPHATE KINASE"/>
    <property type="match status" value="1"/>
</dbReference>
<dbReference type="EC" id="2.7.4.1" evidence="6 7"/>
<gene>
    <name evidence="6 12" type="primary">ppk</name>
    <name evidence="12" type="ORF">Tsedi_00245</name>
</gene>
<dbReference type="Gene3D" id="3.30.1840.10">
    <property type="entry name" value="Polyphosphate kinase middle domain"/>
    <property type="match status" value="1"/>
</dbReference>
<dbReference type="SUPFAM" id="SSF143724">
    <property type="entry name" value="PHP14-like"/>
    <property type="match status" value="1"/>
</dbReference>
<dbReference type="NCBIfam" id="TIGR03705">
    <property type="entry name" value="poly_P_kin"/>
    <property type="match status" value="1"/>
</dbReference>
<dbReference type="InterPro" id="IPR003414">
    <property type="entry name" value="PP_kinase"/>
</dbReference>
<keyword evidence="1 6" id="KW-0597">Phosphoprotein</keyword>
<dbReference type="NCBIfam" id="NF003918">
    <property type="entry name" value="PRK05443.1-2"/>
    <property type="match status" value="1"/>
</dbReference>
<dbReference type="Gene3D" id="3.30.870.10">
    <property type="entry name" value="Endonuclease Chain A"/>
    <property type="match status" value="2"/>
</dbReference>
<dbReference type="Pfam" id="PF13090">
    <property type="entry name" value="PP_kinase_C"/>
    <property type="match status" value="1"/>
</dbReference>
<evidence type="ECO:0000313" key="12">
    <source>
        <dbReference type="EMBL" id="TSE27410.1"/>
    </source>
</evidence>
<dbReference type="RefSeq" id="WP_143892788.1">
    <property type="nucleotide sequence ID" value="NZ_VJND01000001.1"/>
</dbReference>
<keyword evidence="13" id="KW-1185">Reference proteome</keyword>
<dbReference type="InterPro" id="IPR025198">
    <property type="entry name" value="PPK_N_dom"/>
</dbReference>
<keyword evidence="2 6" id="KW-0808">Transferase</keyword>
<keyword evidence="6" id="KW-0479">Metal-binding</keyword>
<dbReference type="Pfam" id="PF17941">
    <property type="entry name" value="PP_kinase_C_1"/>
    <property type="match status" value="1"/>
</dbReference>
<evidence type="ECO:0000259" key="9">
    <source>
        <dbReference type="Pfam" id="PF13089"/>
    </source>
</evidence>
<evidence type="ECO:0000256" key="7">
    <source>
        <dbReference type="RuleBase" id="RU003800"/>
    </source>
</evidence>
<evidence type="ECO:0000256" key="2">
    <source>
        <dbReference type="ARBA" id="ARBA00022679"/>
    </source>
</evidence>
<dbReference type="InterPro" id="IPR024953">
    <property type="entry name" value="PP_kinase_middle"/>
</dbReference>
<organism evidence="12 13">
    <name type="scientific">Tepidimonas sediminis</name>
    <dbReference type="NCBI Taxonomy" id="2588941"/>
    <lineage>
        <taxon>Bacteria</taxon>
        <taxon>Pseudomonadati</taxon>
        <taxon>Pseudomonadota</taxon>
        <taxon>Betaproteobacteria</taxon>
        <taxon>Burkholderiales</taxon>
        <taxon>Tepidimonas</taxon>
    </lineage>
</organism>
<evidence type="ECO:0000259" key="10">
    <source>
        <dbReference type="Pfam" id="PF13090"/>
    </source>
</evidence>
<dbReference type="Pfam" id="PF13089">
    <property type="entry name" value="PP_kinase_N"/>
    <property type="match status" value="1"/>
</dbReference>
<feature type="binding site" evidence="6">
    <location>
        <position position="468"/>
    </location>
    <ligand>
        <name>ATP</name>
        <dbReference type="ChEBI" id="CHEBI:30616"/>
    </ligand>
</feature>
<dbReference type="GO" id="GO:0005524">
    <property type="term" value="F:ATP binding"/>
    <property type="evidence" value="ECO:0007669"/>
    <property type="project" value="UniProtKB-KW"/>
</dbReference>
<dbReference type="SUPFAM" id="SSF56024">
    <property type="entry name" value="Phospholipase D/nuclease"/>
    <property type="match status" value="2"/>
</dbReference>
<evidence type="ECO:0000256" key="5">
    <source>
        <dbReference type="ARBA" id="ARBA00022840"/>
    </source>
</evidence>
<dbReference type="GO" id="GO:0008976">
    <property type="term" value="F:polyphosphate kinase activity"/>
    <property type="evidence" value="ECO:0007669"/>
    <property type="project" value="UniProtKB-UniRule"/>
</dbReference>
<dbReference type="InterPro" id="IPR036830">
    <property type="entry name" value="PP_kinase_middle_dom_sf"/>
</dbReference>
<keyword evidence="6" id="KW-0460">Magnesium</keyword>
<dbReference type="SUPFAM" id="SSF140356">
    <property type="entry name" value="PPK N-terminal domain-like"/>
    <property type="match status" value="1"/>
</dbReference>
<dbReference type="OrthoDB" id="9761456at2"/>
<dbReference type="PIRSF" id="PIRSF015589">
    <property type="entry name" value="PP_kinase"/>
    <property type="match status" value="1"/>
</dbReference>
<comment type="function">
    <text evidence="6 7">Catalyzes the reversible transfer of the terminal phosphate of ATP to form a long-chain polyphosphate (polyP).</text>
</comment>
<comment type="cofactor">
    <cofactor evidence="6">
        <name>Mg(2+)</name>
        <dbReference type="ChEBI" id="CHEBI:18420"/>
    </cofactor>
</comment>
<name>A0A554WUZ8_9BURK</name>
<dbReference type="InterPro" id="IPR041108">
    <property type="entry name" value="PP_kinase_C_1"/>
</dbReference>
<dbReference type="Proteomes" id="UP000320225">
    <property type="component" value="Unassembled WGS sequence"/>
</dbReference>
<sequence>MTATPIFRHAFLDRDQSILAFNERVLDWACRRDVPLLERLRYLAIVSSNLDEFFEVRFAPHHAARLANEQRGVATVETYHALTQRIQALVARQYAIYNDELLPALEKRGIRIITHGERNPRQRRWVRDYFVNEVQPLLLPVALDPAHPFPQVANKSLNFIVRLGGRDAFGREHEIAIVKVPRALKRFVLMPGVKGSRQQHFVSISSIIRAHLPDLFPGRTVLEFSQFRVTRHSDLALDEEEVKNLRTALRLGLQQRHFGQALRLEVSAGCSDFLANFLLEQFELPPESLYRVPGPVNLVRLNQLIDLIDAPALRFERFTPGWPVGLTPGQSFFERLKQGDVLIHQPFESFDAVLAFLREAVEDPDVLAIKQTIYRTGARGEMTELLREAVRRGKEVTAVVELKARFDEEANINHAERLESVGAQVVYGIVGLKTHAKMLLVTRRENGRLVRYAHLSTGNYNPGTAKLYTDLSYLTADEDLTADVDAVFNHLASQNRLPRLRKLLMAPFLLQKGLLERIEACIEAARAGKPAQILLKMNALTDEPLARALVHASQAGVQVDAIVRGACILPAGVPGHTDHVRIRSIVGRFLEHSRVFYFRHGEHEELWLASADWMNRNMLRRVELAWPVTDPHLRARVMEECLRLYLADQRDAWLLQPHGEYVKASSLAPKAGRGALPSAQATLMARYGSKG</sequence>
<feature type="domain" description="Polyphosphate kinase C-terminal" evidence="11">
    <location>
        <begin position="332"/>
        <end position="495"/>
    </location>
</feature>
<evidence type="ECO:0000256" key="3">
    <source>
        <dbReference type="ARBA" id="ARBA00022741"/>
    </source>
</evidence>
<dbReference type="GO" id="GO:0046872">
    <property type="term" value="F:metal ion binding"/>
    <property type="evidence" value="ECO:0007669"/>
    <property type="project" value="UniProtKB-KW"/>
</dbReference>
<dbReference type="InterPro" id="IPR025200">
    <property type="entry name" value="PPK_C_dom2"/>
</dbReference>
<feature type="domain" description="Polyphosphate kinase C-terminal" evidence="10">
    <location>
        <begin position="503"/>
        <end position="666"/>
    </location>
</feature>
<evidence type="ECO:0000259" key="11">
    <source>
        <dbReference type="Pfam" id="PF17941"/>
    </source>
</evidence>
<keyword evidence="4 6" id="KW-0418">Kinase</keyword>
<dbReference type="NCBIfam" id="NF003921">
    <property type="entry name" value="PRK05443.2-2"/>
    <property type="match status" value="1"/>
</dbReference>
<comment type="PTM">
    <text evidence="6 7">An intermediate of this reaction is the autophosphorylated ppk in which a phosphate is covalently linked to a histidine residue through a N-P bond.</text>
</comment>
<dbReference type="AlphaFoldDB" id="A0A554WUZ8"/>
<evidence type="ECO:0000256" key="4">
    <source>
        <dbReference type="ARBA" id="ARBA00022777"/>
    </source>
</evidence>
<dbReference type="HAMAP" id="MF_00347">
    <property type="entry name" value="Polyphosphate_kinase"/>
    <property type="match status" value="1"/>
</dbReference>
<feature type="binding site" evidence="6">
    <location>
        <position position="49"/>
    </location>
    <ligand>
        <name>ATP</name>
        <dbReference type="ChEBI" id="CHEBI:30616"/>
    </ligand>
</feature>
<feature type="binding site" evidence="6">
    <location>
        <position position="375"/>
    </location>
    <ligand>
        <name>Mg(2+)</name>
        <dbReference type="ChEBI" id="CHEBI:18420"/>
    </ligand>
</feature>
<evidence type="ECO:0000259" key="8">
    <source>
        <dbReference type="Pfam" id="PF02503"/>
    </source>
</evidence>
<dbReference type="Pfam" id="PF02503">
    <property type="entry name" value="PP_kinase"/>
    <property type="match status" value="1"/>
</dbReference>
<comment type="caution">
    <text evidence="12">The sequence shown here is derived from an EMBL/GenBank/DDBJ whole genome shotgun (WGS) entry which is preliminary data.</text>
</comment>
<dbReference type="EMBL" id="VJND01000001">
    <property type="protein sequence ID" value="TSE27410.1"/>
    <property type="molecule type" value="Genomic_DNA"/>
</dbReference>
<feature type="binding site" evidence="6">
    <location>
        <position position="405"/>
    </location>
    <ligand>
        <name>Mg(2+)</name>
        <dbReference type="ChEBI" id="CHEBI:18420"/>
    </ligand>
</feature>
<protein>
    <recommendedName>
        <fullName evidence="6 7">Polyphosphate kinase</fullName>
        <ecNumber evidence="6 7">2.7.4.1</ecNumber>
    </recommendedName>
    <alternativeName>
        <fullName evidence="6">ATP-polyphosphate phosphotransferase</fullName>
    </alternativeName>
    <alternativeName>
        <fullName evidence="6">Polyphosphoric acid kinase</fullName>
    </alternativeName>
</protein>
<dbReference type="GO" id="GO:0006799">
    <property type="term" value="P:polyphosphate biosynthetic process"/>
    <property type="evidence" value="ECO:0007669"/>
    <property type="project" value="UniProtKB-UniRule"/>
</dbReference>
<dbReference type="CDD" id="cd09168">
    <property type="entry name" value="PLDc_PaPPK1_C2_like"/>
    <property type="match status" value="1"/>
</dbReference>
<dbReference type="InterPro" id="IPR036832">
    <property type="entry name" value="PPK_N_dom_sf"/>
</dbReference>
<feature type="domain" description="Polyphosphate kinase N-terminal" evidence="9">
    <location>
        <begin position="11"/>
        <end position="113"/>
    </location>
</feature>